<name>A0A5N5WQQ1_9EURO</name>
<feature type="compositionally biased region" description="Low complexity" evidence="1">
    <location>
        <begin position="296"/>
        <end position="305"/>
    </location>
</feature>
<sequence>MSTAVAHATAAPLASSHMNRDPSPKSFPALAPTASGSQSTSTPPRPLGPSRDGSSAKSSPSGRKHTSPSSQNGSNAPRVIVKKEPPSSPAMQTHSRPRPRKLDLSTSLPTSGGLSARPPGGPLTANMQEVGIACLSPGFQTHNPIMREQLQRSLSVRDQQRSIIESRLQRSAKDDGPDGIRPSESSFGLPRATSSKRRPPPGLSIVPPSAAQFANERVIQSAPLHQTFTGRHQPQPLTRHIANQSPTLGSTSHVHHVPATQTNNRLPPLSDVFGSDSLGSRERDANRAPFYQHATNSNSSQSNNLPPLPSPRIPGNTAQASKRPREYHSAEEAVQELSGGREDLLPRIVHYGGHQPPTPPSPRTVNGQNKSAVAHSEAVPMASAQLPSSQPMYPSERTARRRTRSEYEQDNGSPPLGHGPEPQYRPNPALAPGAGASCGPFGAGRDSPEAQRRKKEEFLGLCARAWDLFHS</sequence>
<feature type="compositionally biased region" description="Low complexity" evidence="1">
    <location>
        <begin position="104"/>
        <end position="115"/>
    </location>
</feature>
<dbReference type="AlphaFoldDB" id="A0A5N5WQQ1"/>
<evidence type="ECO:0000313" key="2">
    <source>
        <dbReference type="EMBL" id="KAB8069382.1"/>
    </source>
</evidence>
<dbReference type="EMBL" id="ML732344">
    <property type="protein sequence ID" value="KAB8069382.1"/>
    <property type="molecule type" value="Genomic_DNA"/>
</dbReference>
<dbReference type="Proteomes" id="UP000326565">
    <property type="component" value="Unassembled WGS sequence"/>
</dbReference>
<feature type="compositionally biased region" description="Polar residues" evidence="1">
    <location>
        <begin position="241"/>
        <end position="252"/>
    </location>
</feature>
<proteinExistence type="predicted"/>
<protein>
    <submittedName>
        <fullName evidence="2">Uncharacterized protein</fullName>
    </submittedName>
</protein>
<feature type="region of interest" description="Disordered" evidence="1">
    <location>
        <begin position="1"/>
        <end position="125"/>
    </location>
</feature>
<gene>
    <name evidence="2" type="ORF">BDV29DRAFT_51786</name>
</gene>
<feature type="region of interest" description="Disordered" evidence="1">
    <location>
        <begin position="241"/>
        <end position="336"/>
    </location>
</feature>
<feature type="compositionally biased region" description="Polar residues" evidence="1">
    <location>
        <begin position="52"/>
        <end position="75"/>
    </location>
</feature>
<feature type="region of interest" description="Disordered" evidence="1">
    <location>
        <begin position="348"/>
        <end position="453"/>
    </location>
</feature>
<feature type="compositionally biased region" description="Basic and acidic residues" evidence="1">
    <location>
        <begin position="167"/>
        <end position="178"/>
    </location>
</feature>
<evidence type="ECO:0000256" key="1">
    <source>
        <dbReference type="SAM" id="MobiDB-lite"/>
    </source>
</evidence>
<reference evidence="2 3" key="1">
    <citation type="submission" date="2019-04" db="EMBL/GenBank/DDBJ databases">
        <title>Friends and foes A comparative genomics study of 23 Aspergillus species from section Flavi.</title>
        <authorList>
            <consortium name="DOE Joint Genome Institute"/>
            <person name="Kjaerbolling I."/>
            <person name="Vesth T."/>
            <person name="Frisvad J.C."/>
            <person name="Nybo J.L."/>
            <person name="Theobald S."/>
            <person name="Kildgaard S."/>
            <person name="Isbrandt T."/>
            <person name="Kuo A."/>
            <person name="Sato A."/>
            <person name="Lyhne E.K."/>
            <person name="Kogle M.E."/>
            <person name="Wiebenga A."/>
            <person name="Kun R.S."/>
            <person name="Lubbers R.J."/>
            <person name="Makela M.R."/>
            <person name="Barry K."/>
            <person name="Chovatia M."/>
            <person name="Clum A."/>
            <person name="Daum C."/>
            <person name="Haridas S."/>
            <person name="He G."/>
            <person name="LaButti K."/>
            <person name="Lipzen A."/>
            <person name="Mondo S."/>
            <person name="Riley R."/>
            <person name="Salamov A."/>
            <person name="Simmons B.A."/>
            <person name="Magnuson J.K."/>
            <person name="Henrissat B."/>
            <person name="Mortensen U.H."/>
            <person name="Larsen T.O."/>
            <person name="Devries R.P."/>
            <person name="Grigoriev I.V."/>
            <person name="Machida M."/>
            <person name="Baker S.E."/>
            <person name="Andersen M.R."/>
        </authorList>
    </citation>
    <scope>NUCLEOTIDE SEQUENCE [LARGE SCALE GENOMIC DNA]</scope>
    <source>
        <strain evidence="2 3">CBS 151.66</strain>
    </source>
</reference>
<feature type="region of interest" description="Disordered" evidence="1">
    <location>
        <begin position="166"/>
        <end position="208"/>
    </location>
</feature>
<evidence type="ECO:0000313" key="3">
    <source>
        <dbReference type="Proteomes" id="UP000326565"/>
    </source>
</evidence>
<organism evidence="2 3">
    <name type="scientific">Aspergillus leporis</name>
    <dbReference type="NCBI Taxonomy" id="41062"/>
    <lineage>
        <taxon>Eukaryota</taxon>
        <taxon>Fungi</taxon>
        <taxon>Dikarya</taxon>
        <taxon>Ascomycota</taxon>
        <taxon>Pezizomycotina</taxon>
        <taxon>Eurotiomycetes</taxon>
        <taxon>Eurotiomycetidae</taxon>
        <taxon>Eurotiales</taxon>
        <taxon>Aspergillaceae</taxon>
        <taxon>Aspergillus</taxon>
        <taxon>Aspergillus subgen. Circumdati</taxon>
    </lineage>
</organism>
<keyword evidence="3" id="KW-1185">Reference proteome</keyword>
<dbReference type="OrthoDB" id="4463286at2759"/>
<feature type="compositionally biased region" description="Low complexity" evidence="1">
    <location>
        <begin position="1"/>
        <end position="17"/>
    </location>
</feature>
<accession>A0A5N5WQQ1</accession>